<dbReference type="AlphaFoldDB" id="A0A284R2K5"/>
<protein>
    <submittedName>
        <fullName evidence="1">Uncharacterized protein</fullName>
    </submittedName>
</protein>
<name>A0A284R2K5_ARMOS</name>
<reference evidence="2" key="1">
    <citation type="journal article" date="2017" name="Nat. Ecol. Evol.">
        <title>Genome expansion and lineage-specific genetic innovations in the forest pathogenic fungi Armillaria.</title>
        <authorList>
            <person name="Sipos G."/>
            <person name="Prasanna A.N."/>
            <person name="Walter M.C."/>
            <person name="O'Connor E."/>
            <person name="Balint B."/>
            <person name="Krizsan K."/>
            <person name="Kiss B."/>
            <person name="Hess J."/>
            <person name="Varga T."/>
            <person name="Slot J."/>
            <person name="Riley R."/>
            <person name="Boka B."/>
            <person name="Rigling D."/>
            <person name="Barry K."/>
            <person name="Lee J."/>
            <person name="Mihaltcheva S."/>
            <person name="LaButti K."/>
            <person name="Lipzen A."/>
            <person name="Waldron R."/>
            <person name="Moloney N.M."/>
            <person name="Sperisen C."/>
            <person name="Kredics L."/>
            <person name="Vagvoelgyi C."/>
            <person name="Patrignani A."/>
            <person name="Fitzpatrick D."/>
            <person name="Nagy I."/>
            <person name="Doyle S."/>
            <person name="Anderson J.B."/>
            <person name="Grigoriev I.V."/>
            <person name="Gueldener U."/>
            <person name="Muensterkoetter M."/>
            <person name="Nagy L.G."/>
        </authorList>
    </citation>
    <scope>NUCLEOTIDE SEQUENCE [LARGE SCALE GENOMIC DNA]</scope>
    <source>
        <strain evidence="2">C18/9</strain>
    </source>
</reference>
<sequence length="384" mass="43089">MPVFQSPNSGRASIDLQRSTTTTWSTASFRRVRPTLSTWNQIFLSRLFSQSNMKLQYNENLRLRSAEYDRRSVPGELIPVIFSVEFLKALLQEPWSTFMAAAGEAMRRPLVPFTQQVTGLMNLHRPRNGVGLQWNQPGSPDDHIKSKTKRSVIPFDIDNEETKKGAKTPAVSYHVLCLSFFLGQQPTHYYRPGAIHRSDVVHLRLFSKRQFHPTLILCFRLHTRSKIAGSDDVVSCNCDSEFCVVLTSPQEGRIGLSLSHSGIEIICSDRALFAVVTLGELEKKTDAYMGSAQKLFPASVLDDGDRSSSKNGLVGDRFMFVYAGVVTLTLLYLGSRVTESTAERCCLVAIDVYTALPYAGSYTRTHVKDRFFRSSPLSLSIERS</sequence>
<accession>A0A284R2K5</accession>
<evidence type="ECO:0000313" key="2">
    <source>
        <dbReference type="Proteomes" id="UP000219338"/>
    </source>
</evidence>
<gene>
    <name evidence="1" type="ORF">ARMOST_06296</name>
</gene>
<organism evidence="1 2">
    <name type="scientific">Armillaria ostoyae</name>
    <name type="common">Armillaria root rot fungus</name>
    <dbReference type="NCBI Taxonomy" id="47428"/>
    <lineage>
        <taxon>Eukaryota</taxon>
        <taxon>Fungi</taxon>
        <taxon>Dikarya</taxon>
        <taxon>Basidiomycota</taxon>
        <taxon>Agaricomycotina</taxon>
        <taxon>Agaricomycetes</taxon>
        <taxon>Agaricomycetidae</taxon>
        <taxon>Agaricales</taxon>
        <taxon>Marasmiineae</taxon>
        <taxon>Physalacriaceae</taxon>
        <taxon>Armillaria</taxon>
    </lineage>
</organism>
<dbReference type="EMBL" id="FUEG01000004">
    <property type="protein sequence ID" value="SJL02954.1"/>
    <property type="molecule type" value="Genomic_DNA"/>
</dbReference>
<proteinExistence type="predicted"/>
<dbReference type="OrthoDB" id="10586720at2759"/>
<dbReference type="Proteomes" id="UP000219338">
    <property type="component" value="Unassembled WGS sequence"/>
</dbReference>
<evidence type="ECO:0000313" key="1">
    <source>
        <dbReference type="EMBL" id="SJL02954.1"/>
    </source>
</evidence>
<keyword evidence="2" id="KW-1185">Reference proteome</keyword>